<comment type="catalytic activity">
    <reaction evidence="15 16">
        <text>UDP-N-acetyl-alpha-D-muramate + NADP(+) = UDP-N-acetyl-3-O-(1-carboxyvinyl)-alpha-D-glucosamine + NADPH + H(+)</text>
        <dbReference type="Rhea" id="RHEA:12248"/>
        <dbReference type="ChEBI" id="CHEBI:15378"/>
        <dbReference type="ChEBI" id="CHEBI:57783"/>
        <dbReference type="ChEBI" id="CHEBI:58349"/>
        <dbReference type="ChEBI" id="CHEBI:68483"/>
        <dbReference type="ChEBI" id="CHEBI:70757"/>
        <dbReference type="EC" id="1.3.1.98"/>
    </reaction>
</comment>
<comment type="subcellular location">
    <subcellularLocation>
        <location evidence="3 16">Cytoplasm</location>
    </subcellularLocation>
</comment>
<feature type="active site" description="Proton donor" evidence="16">
    <location>
        <position position="222"/>
    </location>
</feature>
<dbReference type="Gene3D" id="3.30.465.10">
    <property type="match status" value="1"/>
</dbReference>
<dbReference type="PANTHER" id="PTHR21071">
    <property type="entry name" value="UDP-N-ACETYLENOLPYRUVOYLGLUCOSAMINE REDUCTASE"/>
    <property type="match status" value="1"/>
</dbReference>
<dbReference type="InterPro" id="IPR016169">
    <property type="entry name" value="FAD-bd_PCMH_sub2"/>
</dbReference>
<evidence type="ECO:0000313" key="19">
    <source>
        <dbReference type="Proteomes" id="UP000824132"/>
    </source>
</evidence>
<feature type="active site" evidence="16">
    <location>
        <position position="292"/>
    </location>
</feature>
<evidence type="ECO:0000256" key="7">
    <source>
        <dbReference type="ARBA" id="ARBA00022630"/>
    </source>
</evidence>
<evidence type="ECO:0000256" key="3">
    <source>
        <dbReference type="ARBA" id="ARBA00004496"/>
    </source>
</evidence>
<evidence type="ECO:0000256" key="14">
    <source>
        <dbReference type="ARBA" id="ARBA00023316"/>
    </source>
</evidence>
<feature type="domain" description="FAD-binding PCMH-type" evidence="17">
    <location>
        <begin position="31"/>
        <end position="199"/>
    </location>
</feature>
<gene>
    <name evidence="16 18" type="primary">murB</name>
    <name evidence="18" type="ORF">H9727_07705</name>
</gene>
<dbReference type="SUPFAM" id="SSF56194">
    <property type="entry name" value="Uridine diphospho-N-Acetylenolpyruvylglucosamine reductase, MurB, C-terminal domain"/>
    <property type="match status" value="1"/>
</dbReference>
<dbReference type="InterPro" id="IPR011601">
    <property type="entry name" value="MurB_C"/>
</dbReference>
<protein>
    <recommendedName>
        <fullName evidence="16">UDP-N-acetylenolpyruvoylglucosamine reductase</fullName>
        <ecNumber evidence="16">1.3.1.98</ecNumber>
    </recommendedName>
    <alternativeName>
        <fullName evidence="16">UDP-N-acetylmuramate dehydrogenase</fullName>
    </alternativeName>
</protein>
<dbReference type="InterPro" id="IPR036635">
    <property type="entry name" value="MurB_C_sf"/>
</dbReference>
<keyword evidence="9 16" id="KW-0521">NADP</keyword>
<evidence type="ECO:0000256" key="11">
    <source>
        <dbReference type="ARBA" id="ARBA00022984"/>
    </source>
</evidence>
<keyword evidence="7 16" id="KW-0285">Flavoprotein</keyword>
<dbReference type="PROSITE" id="PS51387">
    <property type="entry name" value="FAD_PCMH"/>
    <property type="match status" value="1"/>
</dbReference>
<dbReference type="EC" id="1.3.1.98" evidence="16"/>
<keyword evidence="13 16" id="KW-0131">Cell cycle</keyword>
<name>A0A9D2D0D3_9FIRM</name>
<dbReference type="GO" id="GO:0009252">
    <property type="term" value="P:peptidoglycan biosynthetic process"/>
    <property type="evidence" value="ECO:0007669"/>
    <property type="project" value="UniProtKB-UniRule"/>
</dbReference>
<keyword evidence="6 16" id="KW-0132">Cell division</keyword>
<keyword evidence="12 16" id="KW-0560">Oxidoreductase</keyword>
<dbReference type="GO" id="GO:0008360">
    <property type="term" value="P:regulation of cell shape"/>
    <property type="evidence" value="ECO:0007669"/>
    <property type="project" value="UniProtKB-KW"/>
</dbReference>
<evidence type="ECO:0000256" key="1">
    <source>
        <dbReference type="ARBA" id="ARBA00001974"/>
    </source>
</evidence>
<sequence length="299" mass="31478">MGDIFDRVAECARGCTAERDFSFAGHTTVGIGGSARLCLYPAGLAAAENAMRAVARAGVPYVVLGAGANVLAADAGFDGVVISTEKMRSVRTDGETVFAESGANMARLLRRLAEEGLGGLSFMAGIPASVGGAVYMNAGTARGHIGDRVLAVRAFSADGRLLEFSARDCAFGYKHTAFTDAGLLLLTVKLRARYCCRERALADMQEVLAERARLPRGRSMGCVFKNPEGFSAGALIERAGMKGAREGGAFVSCEHANFIINGGSATAREVRALIERVRGAVLRETGVRLTEEIVYIGDD</sequence>
<comment type="function">
    <text evidence="2 16">Cell wall formation.</text>
</comment>
<reference evidence="18" key="1">
    <citation type="journal article" date="2021" name="PeerJ">
        <title>Extensive microbial diversity within the chicken gut microbiome revealed by metagenomics and culture.</title>
        <authorList>
            <person name="Gilroy R."/>
            <person name="Ravi A."/>
            <person name="Getino M."/>
            <person name="Pursley I."/>
            <person name="Horton D.L."/>
            <person name="Alikhan N.F."/>
            <person name="Baker D."/>
            <person name="Gharbi K."/>
            <person name="Hall N."/>
            <person name="Watson M."/>
            <person name="Adriaenssens E.M."/>
            <person name="Foster-Nyarko E."/>
            <person name="Jarju S."/>
            <person name="Secka A."/>
            <person name="Antonio M."/>
            <person name="Oren A."/>
            <person name="Chaudhuri R.R."/>
            <person name="La Ragione R."/>
            <person name="Hildebrand F."/>
            <person name="Pallen M.J."/>
        </authorList>
    </citation>
    <scope>NUCLEOTIDE SEQUENCE</scope>
    <source>
        <strain evidence="18">CHK187-5294</strain>
    </source>
</reference>
<dbReference type="InterPro" id="IPR036318">
    <property type="entry name" value="FAD-bd_PCMH-like_sf"/>
</dbReference>
<keyword evidence="14 16" id="KW-0961">Cell wall biogenesis/degradation</keyword>
<proteinExistence type="inferred from homology"/>
<evidence type="ECO:0000256" key="12">
    <source>
        <dbReference type="ARBA" id="ARBA00023002"/>
    </source>
</evidence>
<dbReference type="GO" id="GO:0071555">
    <property type="term" value="P:cell wall organization"/>
    <property type="evidence" value="ECO:0007669"/>
    <property type="project" value="UniProtKB-KW"/>
</dbReference>
<dbReference type="Gene3D" id="3.90.78.10">
    <property type="entry name" value="UDP-N-acetylenolpyruvoylglucosamine reductase, C-terminal domain"/>
    <property type="match status" value="1"/>
</dbReference>
<dbReference type="SUPFAM" id="SSF56176">
    <property type="entry name" value="FAD-binding/transporter-associated domain-like"/>
    <property type="match status" value="1"/>
</dbReference>
<evidence type="ECO:0000256" key="2">
    <source>
        <dbReference type="ARBA" id="ARBA00003921"/>
    </source>
</evidence>
<dbReference type="GO" id="GO:0051301">
    <property type="term" value="P:cell division"/>
    <property type="evidence" value="ECO:0007669"/>
    <property type="project" value="UniProtKB-KW"/>
</dbReference>
<evidence type="ECO:0000256" key="5">
    <source>
        <dbReference type="ARBA" id="ARBA00022490"/>
    </source>
</evidence>
<comment type="caution">
    <text evidence="16">Lacks conserved residue(s) required for the propagation of feature annotation.</text>
</comment>
<keyword evidence="10 16" id="KW-0133">Cell shape</keyword>
<dbReference type="Proteomes" id="UP000824132">
    <property type="component" value="Unassembled WGS sequence"/>
</dbReference>
<keyword evidence="8 16" id="KW-0274">FAD</keyword>
<evidence type="ECO:0000256" key="8">
    <source>
        <dbReference type="ARBA" id="ARBA00022827"/>
    </source>
</evidence>
<comment type="cofactor">
    <cofactor evidence="1 16">
        <name>FAD</name>
        <dbReference type="ChEBI" id="CHEBI:57692"/>
    </cofactor>
</comment>
<organism evidence="18 19">
    <name type="scientific">Candidatus Borkfalkia avistercoris</name>
    <dbReference type="NCBI Taxonomy" id="2838504"/>
    <lineage>
        <taxon>Bacteria</taxon>
        <taxon>Bacillati</taxon>
        <taxon>Bacillota</taxon>
        <taxon>Clostridia</taxon>
        <taxon>Christensenellales</taxon>
        <taxon>Christensenellaceae</taxon>
        <taxon>Candidatus Borkfalkia</taxon>
    </lineage>
</organism>
<dbReference type="InterPro" id="IPR016166">
    <property type="entry name" value="FAD-bd_PCMH"/>
</dbReference>
<reference evidence="18" key="2">
    <citation type="submission" date="2021-04" db="EMBL/GenBank/DDBJ databases">
        <authorList>
            <person name="Gilroy R."/>
        </authorList>
    </citation>
    <scope>NUCLEOTIDE SEQUENCE</scope>
    <source>
        <strain evidence="18">CHK187-5294</strain>
    </source>
</reference>
<dbReference type="AlphaFoldDB" id="A0A9D2D0D3"/>
<dbReference type="InterPro" id="IPR003170">
    <property type="entry name" value="MurB"/>
</dbReference>
<evidence type="ECO:0000256" key="9">
    <source>
        <dbReference type="ARBA" id="ARBA00022857"/>
    </source>
</evidence>
<evidence type="ECO:0000259" key="17">
    <source>
        <dbReference type="PROSITE" id="PS51387"/>
    </source>
</evidence>
<evidence type="ECO:0000256" key="13">
    <source>
        <dbReference type="ARBA" id="ARBA00023306"/>
    </source>
</evidence>
<comment type="pathway">
    <text evidence="4 16">Cell wall biogenesis; peptidoglycan biosynthesis.</text>
</comment>
<evidence type="ECO:0000313" key="18">
    <source>
        <dbReference type="EMBL" id="HIZ04154.1"/>
    </source>
</evidence>
<evidence type="ECO:0000256" key="4">
    <source>
        <dbReference type="ARBA" id="ARBA00004752"/>
    </source>
</evidence>
<accession>A0A9D2D0D3</accession>
<dbReference type="EMBL" id="DXCL01000046">
    <property type="protein sequence ID" value="HIZ04154.1"/>
    <property type="molecule type" value="Genomic_DNA"/>
</dbReference>
<dbReference type="GO" id="GO:0005829">
    <property type="term" value="C:cytosol"/>
    <property type="evidence" value="ECO:0007669"/>
    <property type="project" value="TreeGrafter"/>
</dbReference>
<dbReference type="Gene3D" id="3.30.43.10">
    <property type="entry name" value="Uridine Diphospho-n-acetylenolpyruvylglucosamine Reductase, domain 2"/>
    <property type="match status" value="1"/>
</dbReference>
<dbReference type="GO" id="GO:0071949">
    <property type="term" value="F:FAD binding"/>
    <property type="evidence" value="ECO:0007669"/>
    <property type="project" value="InterPro"/>
</dbReference>
<evidence type="ECO:0000256" key="16">
    <source>
        <dbReference type="HAMAP-Rule" id="MF_00037"/>
    </source>
</evidence>
<dbReference type="InterPro" id="IPR006094">
    <property type="entry name" value="Oxid_FAD_bind_N"/>
</dbReference>
<dbReference type="InterPro" id="IPR016167">
    <property type="entry name" value="FAD-bd_PCMH_sub1"/>
</dbReference>
<keyword evidence="5 16" id="KW-0963">Cytoplasm</keyword>
<comment type="similarity">
    <text evidence="16">Belongs to the MurB family.</text>
</comment>
<evidence type="ECO:0000256" key="10">
    <source>
        <dbReference type="ARBA" id="ARBA00022960"/>
    </source>
</evidence>
<comment type="caution">
    <text evidence="18">The sequence shown here is derived from an EMBL/GenBank/DDBJ whole genome shotgun (WGS) entry which is preliminary data.</text>
</comment>
<dbReference type="HAMAP" id="MF_00037">
    <property type="entry name" value="MurB"/>
    <property type="match status" value="1"/>
</dbReference>
<evidence type="ECO:0000256" key="15">
    <source>
        <dbReference type="ARBA" id="ARBA00048914"/>
    </source>
</evidence>
<dbReference type="Pfam" id="PF01565">
    <property type="entry name" value="FAD_binding_4"/>
    <property type="match status" value="1"/>
</dbReference>
<dbReference type="NCBIfam" id="TIGR00179">
    <property type="entry name" value="murB"/>
    <property type="match status" value="1"/>
</dbReference>
<dbReference type="Pfam" id="PF02873">
    <property type="entry name" value="MurB_C"/>
    <property type="match status" value="1"/>
</dbReference>
<keyword evidence="11 16" id="KW-0573">Peptidoglycan synthesis</keyword>
<dbReference type="PANTHER" id="PTHR21071:SF4">
    <property type="entry name" value="UDP-N-ACETYLENOLPYRUVOYLGLUCOSAMINE REDUCTASE"/>
    <property type="match status" value="1"/>
</dbReference>
<evidence type="ECO:0000256" key="6">
    <source>
        <dbReference type="ARBA" id="ARBA00022618"/>
    </source>
</evidence>
<dbReference type="GO" id="GO:0008762">
    <property type="term" value="F:UDP-N-acetylmuramate dehydrogenase activity"/>
    <property type="evidence" value="ECO:0007669"/>
    <property type="project" value="UniProtKB-UniRule"/>
</dbReference>
<dbReference type="NCBIfam" id="NF010480">
    <property type="entry name" value="PRK13905.1"/>
    <property type="match status" value="1"/>
</dbReference>